<organism evidence="1 2">
    <name type="scientific">Hibiscus sabdariffa</name>
    <name type="common">roselle</name>
    <dbReference type="NCBI Taxonomy" id="183260"/>
    <lineage>
        <taxon>Eukaryota</taxon>
        <taxon>Viridiplantae</taxon>
        <taxon>Streptophyta</taxon>
        <taxon>Embryophyta</taxon>
        <taxon>Tracheophyta</taxon>
        <taxon>Spermatophyta</taxon>
        <taxon>Magnoliopsida</taxon>
        <taxon>eudicotyledons</taxon>
        <taxon>Gunneridae</taxon>
        <taxon>Pentapetalae</taxon>
        <taxon>rosids</taxon>
        <taxon>malvids</taxon>
        <taxon>Malvales</taxon>
        <taxon>Malvaceae</taxon>
        <taxon>Malvoideae</taxon>
        <taxon>Hibiscus</taxon>
    </lineage>
</organism>
<dbReference type="EMBL" id="JBBPBM010000001">
    <property type="protein sequence ID" value="KAK8601119.1"/>
    <property type="molecule type" value="Genomic_DNA"/>
</dbReference>
<dbReference type="Proteomes" id="UP001472677">
    <property type="component" value="Unassembled WGS sequence"/>
</dbReference>
<sequence length="120" mass="13792">MYRIFKEEQPFLVSRDSMSVWRWSDFLCKGFDEKSVVLHKDFARTFYKGFTSMLRDGGIGVRLGSDFRASEVIWWKATAAGFVTIMGSIKADEGSFFGGYKEEGLKVRVVLSFYFRIGNP</sequence>
<evidence type="ECO:0000313" key="2">
    <source>
        <dbReference type="Proteomes" id="UP001472677"/>
    </source>
</evidence>
<name>A0ABR2GE16_9ROSI</name>
<gene>
    <name evidence="1" type="ORF">V6N12_050961</name>
</gene>
<protein>
    <submittedName>
        <fullName evidence="1">Uncharacterized protein</fullName>
    </submittedName>
</protein>
<accession>A0ABR2GE16</accession>
<keyword evidence="2" id="KW-1185">Reference proteome</keyword>
<proteinExistence type="predicted"/>
<evidence type="ECO:0000313" key="1">
    <source>
        <dbReference type="EMBL" id="KAK8601119.1"/>
    </source>
</evidence>
<comment type="caution">
    <text evidence="1">The sequence shown here is derived from an EMBL/GenBank/DDBJ whole genome shotgun (WGS) entry which is preliminary data.</text>
</comment>
<reference evidence="1 2" key="1">
    <citation type="journal article" date="2024" name="G3 (Bethesda)">
        <title>Genome assembly of Hibiscus sabdariffa L. provides insights into metabolisms of medicinal natural products.</title>
        <authorList>
            <person name="Kim T."/>
        </authorList>
    </citation>
    <scope>NUCLEOTIDE SEQUENCE [LARGE SCALE GENOMIC DNA]</scope>
    <source>
        <strain evidence="1">TK-2024</strain>
        <tissue evidence="1">Old leaves</tissue>
    </source>
</reference>